<dbReference type="GO" id="GO:0003677">
    <property type="term" value="F:DNA binding"/>
    <property type="evidence" value="ECO:0007669"/>
    <property type="project" value="UniProtKB-UniRule"/>
</dbReference>
<dbReference type="InterPro" id="IPR036271">
    <property type="entry name" value="Tet_transcr_reg_TetR-rel_C_sf"/>
</dbReference>
<gene>
    <name evidence="6" type="ORF">Pph01_09070</name>
</gene>
<organism evidence="6 7">
    <name type="scientific">Planotetraspora phitsanulokensis</name>
    <dbReference type="NCBI Taxonomy" id="575192"/>
    <lineage>
        <taxon>Bacteria</taxon>
        <taxon>Bacillati</taxon>
        <taxon>Actinomycetota</taxon>
        <taxon>Actinomycetes</taxon>
        <taxon>Streptosporangiales</taxon>
        <taxon>Streptosporangiaceae</taxon>
        <taxon>Planotetraspora</taxon>
    </lineage>
</organism>
<dbReference type="InterPro" id="IPR011075">
    <property type="entry name" value="TetR_C"/>
</dbReference>
<evidence type="ECO:0000256" key="4">
    <source>
        <dbReference type="PROSITE-ProRule" id="PRU00335"/>
    </source>
</evidence>
<proteinExistence type="predicted"/>
<reference evidence="6 7" key="1">
    <citation type="submission" date="2021-01" db="EMBL/GenBank/DDBJ databases">
        <title>Whole genome shotgun sequence of Planotetraspora phitsanulokensis NBRC 104273.</title>
        <authorList>
            <person name="Komaki H."/>
            <person name="Tamura T."/>
        </authorList>
    </citation>
    <scope>NUCLEOTIDE SEQUENCE [LARGE SCALE GENOMIC DNA]</scope>
    <source>
        <strain evidence="6 7">NBRC 104273</strain>
    </source>
</reference>
<keyword evidence="3" id="KW-0804">Transcription</keyword>
<dbReference type="Proteomes" id="UP000622547">
    <property type="component" value="Unassembled WGS sequence"/>
</dbReference>
<sequence length="230" mass="25130">MRDGRLRTAEVLRSTGRSLSSMAQIARKPAPAPRLTAQGRATKDRILQVAADLMAEHGAARTTMEDVMETAGVSASQVYHYFGDKRGLVRAVITYQTDATLERQQPYLDHLDGFAALQSWRDQRVALQIQHGCAGGCELGALASELVESSPEAREYLAAAFTRWLEPIRSGLHTMRERGELRPDADPDRLAAALLAALQGGVLLTQIHRDPEHLASALDAVLAYIRSFSA</sequence>
<dbReference type="Gene3D" id="1.10.357.10">
    <property type="entry name" value="Tetracycline Repressor, domain 2"/>
    <property type="match status" value="1"/>
</dbReference>
<evidence type="ECO:0000256" key="1">
    <source>
        <dbReference type="ARBA" id="ARBA00023015"/>
    </source>
</evidence>
<comment type="caution">
    <text evidence="6">The sequence shown here is derived from an EMBL/GenBank/DDBJ whole genome shotgun (WGS) entry which is preliminary data.</text>
</comment>
<dbReference type="PROSITE" id="PS50977">
    <property type="entry name" value="HTH_TETR_2"/>
    <property type="match status" value="1"/>
</dbReference>
<keyword evidence="1" id="KW-0805">Transcription regulation</keyword>
<evidence type="ECO:0000259" key="5">
    <source>
        <dbReference type="PROSITE" id="PS50977"/>
    </source>
</evidence>
<evidence type="ECO:0000256" key="3">
    <source>
        <dbReference type="ARBA" id="ARBA00023163"/>
    </source>
</evidence>
<dbReference type="PANTHER" id="PTHR47506:SF6">
    <property type="entry name" value="HTH-TYPE TRANSCRIPTIONAL REPRESSOR NEMR"/>
    <property type="match status" value="1"/>
</dbReference>
<evidence type="ECO:0000313" key="7">
    <source>
        <dbReference type="Proteomes" id="UP000622547"/>
    </source>
</evidence>
<evidence type="ECO:0000313" key="6">
    <source>
        <dbReference type="EMBL" id="GII35904.1"/>
    </source>
</evidence>
<dbReference type="InterPro" id="IPR001647">
    <property type="entry name" value="HTH_TetR"/>
</dbReference>
<dbReference type="SUPFAM" id="SSF48498">
    <property type="entry name" value="Tetracyclin repressor-like, C-terminal domain"/>
    <property type="match status" value="1"/>
</dbReference>
<dbReference type="AlphaFoldDB" id="A0A8J3U076"/>
<keyword evidence="7" id="KW-1185">Reference proteome</keyword>
<feature type="DNA-binding region" description="H-T-H motif" evidence="4">
    <location>
        <begin position="63"/>
        <end position="82"/>
    </location>
</feature>
<feature type="domain" description="HTH tetR-type" evidence="5">
    <location>
        <begin position="40"/>
        <end position="100"/>
    </location>
</feature>
<accession>A0A8J3U076</accession>
<name>A0A8J3U076_9ACTN</name>
<dbReference type="PRINTS" id="PR00455">
    <property type="entry name" value="HTHTETR"/>
</dbReference>
<dbReference type="SUPFAM" id="SSF46689">
    <property type="entry name" value="Homeodomain-like"/>
    <property type="match status" value="1"/>
</dbReference>
<protein>
    <submittedName>
        <fullName evidence="6">Transcriptional regulator</fullName>
    </submittedName>
</protein>
<evidence type="ECO:0000256" key="2">
    <source>
        <dbReference type="ARBA" id="ARBA00023125"/>
    </source>
</evidence>
<dbReference type="Pfam" id="PF16925">
    <property type="entry name" value="TetR_C_13"/>
    <property type="match status" value="1"/>
</dbReference>
<dbReference type="Gene3D" id="1.10.10.60">
    <property type="entry name" value="Homeodomain-like"/>
    <property type="match status" value="1"/>
</dbReference>
<dbReference type="PANTHER" id="PTHR47506">
    <property type="entry name" value="TRANSCRIPTIONAL REGULATORY PROTEIN"/>
    <property type="match status" value="1"/>
</dbReference>
<dbReference type="Pfam" id="PF00440">
    <property type="entry name" value="TetR_N"/>
    <property type="match status" value="1"/>
</dbReference>
<keyword evidence="2 4" id="KW-0238">DNA-binding</keyword>
<dbReference type="InterPro" id="IPR009057">
    <property type="entry name" value="Homeodomain-like_sf"/>
</dbReference>
<dbReference type="EMBL" id="BOOP01000003">
    <property type="protein sequence ID" value="GII35904.1"/>
    <property type="molecule type" value="Genomic_DNA"/>
</dbReference>